<feature type="signal peptide" evidence="2">
    <location>
        <begin position="1"/>
        <end position="26"/>
    </location>
</feature>
<name>A0ABV4MQU0_9VIBR</name>
<dbReference type="Pfam" id="PF06986">
    <property type="entry name" value="F_T4SS_TraN"/>
    <property type="match status" value="2"/>
</dbReference>
<dbReference type="InterPro" id="IPR009030">
    <property type="entry name" value="Growth_fac_rcpt_cys_sf"/>
</dbReference>
<evidence type="ECO:0000256" key="2">
    <source>
        <dbReference type="SAM" id="SignalP"/>
    </source>
</evidence>
<gene>
    <name evidence="3" type="primary">traN</name>
    <name evidence="3" type="ORF">AB6D66_00180</name>
</gene>
<protein>
    <submittedName>
        <fullName evidence="3">Conjugal transfer protein TraN</fullName>
    </submittedName>
</protein>
<comment type="caution">
    <text evidence="3">The sequence shown here is derived from an EMBL/GenBank/DDBJ whole genome shotgun (WGS) entry which is preliminary data.</text>
</comment>
<proteinExistence type="predicted"/>
<dbReference type="RefSeq" id="WP_269337201.1">
    <property type="nucleotide sequence ID" value="NZ_JBFSSG010000001.1"/>
</dbReference>
<dbReference type="Proteomes" id="UP001570071">
    <property type="component" value="Unassembled WGS sequence"/>
</dbReference>
<keyword evidence="4" id="KW-1185">Reference proteome</keyword>
<keyword evidence="2" id="KW-0732">Signal</keyword>
<evidence type="ECO:0000256" key="1">
    <source>
        <dbReference type="SAM" id="MobiDB-lite"/>
    </source>
</evidence>
<feature type="region of interest" description="Disordered" evidence="1">
    <location>
        <begin position="1384"/>
        <end position="1438"/>
    </location>
</feature>
<sequence length="1438" mass="157186">MTNLMSMAYVGVLIGMLMSTPAPVFASTGLEKPIMLDYKCGSGFRLIGGKCMKTEITPLRERCANPGYIRIGSYCKKPESRMATIQCPESYLWDQPLFPDQCSIFLASDERNWRPDGQNGGNGAQYSDTRCETGLSGPVIRKGSSCYYAQDPININCPTDDPNATPTTVSTSCNDMAKAMGQCDAANGTYTTPDMRWKLNSATYMCSRTLYGGIEKYCLSGYEQQDGECKKVTLLDVTASCKAGYFRRGNQCFPGSAPNCGAGTTMRYGVCVAPDGSLSCPSGQYLEAGSNMCVKNRSDSQPATFDSSDFNYFYNQGATLGGFAADSVSMPSVGASNTGVNANAEFMNAKSKLTNGDLFKSVSTGGVDANNGFSKPDGTYQNEDKQTEFIQDSLKNNEDFLKNQESTPGATSEEIVDNTNHSAVAYGALMDSRNLNPPRKISRESSMFQNSRNAVTDAFKGQGAYFGDCSEENVTYEEIDPSKIITQDKSCFKPNKNNYSGCVVERRPIPPTFAIIEGQEDARVQQCGEKCIQLTLGKTGDNYLPQFGSCGIYEKKIVVGLKKDFHIERATLTRTHYDDHFRLYADGNMIFNGVHSTYPTSDGFPTSSTPCELSKSRDTYDPRDVTSQFESALQNDDRIEFTYKVAVGGDGEAYGKVELIFDKPISSLWDEEIIEFPKGCKDRLNDQYCSASGWECTTEYKTDDEQYGAVNISKGDKGDGYGLPGSHGDVLILVARRDFDISSDLSKNCGIVVGTTWNSHDGNDDDGIYFCGNYAGVGTHTSPSRGLRGTTLSNLMPTKGEWEIIAVRTNSNSSTWYRLDKDGHFKKFNSQILTGGEFDSLKMSGYRIARASSRRGLDWNKRATDPLYFSYWQVLSKPSDEEVNKELTKIYLEQPWLQFEEPLFPGDTGVPLCMEAYAKDYMCDPLKGRKLSLNGGLFGFKDIIELDDACSTLDSDNECDAISQECVDGWKDEITNTCYAWNVKYECQDTSNAVVTKVRKNNSCMTDVDCIDGTCDVRADEESTDFVNALTTYATMNELGATKECSDPSDPNTCQVFRGEPRWCAWDQLKINDCCEQPPGVNTLNVFTLGQNLYTVTGYTASAEGAFAGSSIQTGLQSAGQAVEGAWNNLKDPIVDAASSAWDAMSSKLTGAVGNTAGNTSANLVSSSGSVVGNFSTAITEAMNNFKNELMQKIYEMLPDALQKAIQSAAASLGGSTGGAAGAQAGAQAMNTIAANVMAVVSFIGWAYAVYQLAKLAYTMLTACDKVEEDMGVMLLGKKCFKTGHKSCKKVFGVCTNRSKNFYCCYESVISRIIMEQAIGQLGWSPSTFRDSMGCRGLKISELSRVDFGKIDFSEWISMMAQSNQLPEGKDMDAITGGNISNGFGRSNALERNEERAPDNTWVKRRTEMEQGDIGNNVNCNKRPRPKSCDQGAYTPNN</sequence>
<dbReference type="SUPFAM" id="SSF57184">
    <property type="entry name" value="Growth factor receptor domain"/>
    <property type="match status" value="1"/>
</dbReference>
<evidence type="ECO:0000313" key="4">
    <source>
        <dbReference type="Proteomes" id="UP001570071"/>
    </source>
</evidence>
<accession>A0ABV4MQU0</accession>
<feature type="chain" id="PRO_5046711662" evidence="2">
    <location>
        <begin position="27"/>
        <end position="1438"/>
    </location>
</feature>
<feature type="compositionally biased region" description="Basic and acidic residues" evidence="1">
    <location>
        <begin position="1389"/>
        <end position="1398"/>
    </location>
</feature>
<dbReference type="InterPro" id="IPR014121">
    <property type="entry name" value="TraN_Ftype"/>
</dbReference>
<evidence type="ECO:0000313" key="3">
    <source>
        <dbReference type="EMBL" id="MEZ8719460.1"/>
    </source>
</evidence>
<organism evidence="3 4">
    <name type="scientific">Vibrio pomeroyi</name>
    <dbReference type="NCBI Taxonomy" id="198832"/>
    <lineage>
        <taxon>Bacteria</taxon>
        <taxon>Pseudomonadati</taxon>
        <taxon>Pseudomonadota</taxon>
        <taxon>Gammaproteobacteria</taxon>
        <taxon>Vibrionales</taxon>
        <taxon>Vibrionaceae</taxon>
        <taxon>Vibrio</taxon>
    </lineage>
</organism>
<reference evidence="3 4" key="1">
    <citation type="journal article" date="2024" name="ISME J.">
        <title>Tailless and filamentous prophages are predominant in marine Vibrio.</title>
        <authorList>
            <person name="Steensen K."/>
            <person name="Seneca J."/>
            <person name="Bartlau N."/>
            <person name="Yu X.A."/>
            <person name="Hussain F.A."/>
            <person name="Polz M.F."/>
        </authorList>
    </citation>
    <scope>NUCLEOTIDE SEQUENCE [LARGE SCALE GENOMIC DNA]</scope>
    <source>
        <strain evidence="3 4">10N.239.312.F12</strain>
    </source>
</reference>
<dbReference type="EMBL" id="JBFSSG010000001">
    <property type="protein sequence ID" value="MEZ8719460.1"/>
    <property type="molecule type" value="Genomic_DNA"/>
</dbReference>